<dbReference type="InterPro" id="IPR000719">
    <property type="entry name" value="Prot_kinase_dom"/>
</dbReference>
<feature type="binding site" evidence="3">
    <location>
        <position position="55"/>
    </location>
    <ligand>
        <name>ATP</name>
        <dbReference type="ChEBI" id="CHEBI:30616"/>
    </ligand>
</feature>
<dbReference type="PROSITE" id="PS50011">
    <property type="entry name" value="PROTEIN_KINASE_DOM"/>
    <property type="match status" value="1"/>
</dbReference>
<dbReference type="Proteomes" id="UP001432027">
    <property type="component" value="Unassembled WGS sequence"/>
</dbReference>
<protein>
    <recommendedName>
        <fullName evidence="5">Protein kinase domain-containing protein</fullName>
    </recommendedName>
</protein>
<evidence type="ECO:0000259" key="5">
    <source>
        <dbReference type="PROSITE" id="PS50011"/>
    </source>
</evidence>
<dbReference type="Pfam" id="PF00069">
    <property type="entry name" value="Pkinase"/>
    <property type="match status" value="1"/>
</dbReference>
<comment type="caution">
    <text evidence="6">The sequence shown here is derived from an EMBL/GenBank/DDBJ whole genome shotgun (WGS) entry which is preliminary data.</text>
</comment>
<dbReference type="AlphaFoldDB" id="A0AAV5TSR8"/>
<dbReference type="PROSITE" id="PS00108">
    <property type="entry name" value="PROTEIN_KINASE_ST"/>
    <property type="match status" value="1"/>
</dbReference>
<keyword evidence="4" id="KW-0723">Serine/threonine-protein kinase</keyword>
<organism evidence="6 7">
    <name type="scientific">Pristionchus entomophagus</name>
    <dbReference type="NCBI Taxonomy" id="358040"/>
    <lineage>
        <taxon>Eukaryota</taxon>
        <taxon>Metazoa</taxon>
        <taxon>Ecdysozoa</taxon>
        <taxon>Nematoda</taxon>
        <taxon>Chromadorea</taxon>
        <taxon>Rhabditida</taxon>
        <taxon>Rhabditina</taxon>
        <taxon>Diplogasteromorpha</taxon>
        <taxon>Diplogasteroidea</taxon>
        <taxon>Neodiplogasteridae</taxon>
        <taxon>Pristionchus</taxon>
    </lineage>
</organism>
<gene>
    <name evidence="6" type="ORF">PENTCL1PPCAC_19495</name>
</gene>
<comment type="similarity">
    <text evidence="4">Belongs to the protein kinase superfamily.</text>
</comment>
<evidence type="ECO:0000313" key="6">
    <source>
        <dbReference type="EMBL" id="GMS97320.1"/>
    </source>
</evidence>
<keyword evidence="4" id="KW-0808">Transferase</keyword>
<dbReference type="PANTHER" id="PTHR24055">
    <property type="entry name" value="MITOGEN-ACTIVATED PROTEIN KINASE"/>
    <property type="match status" value="1"/>
</dbReference>
<dbReference type="InterPro" id="IPR017441">
    <property type="entry name" value="Protein_kinase_ATP_BS"/>
</dbReference>
<dbReference type="EMBL" id="BTSX01000004">
    <property type="protein sequence ID" value="GMS97320.1"/>
    <property type="molecule type" value="Genomic_DNA"/>
</dbReference>
<keyword evidence="4" id="KW-0418">Kinase</keyword>
<keyword evidence="2 3" id="KW-0067">ATP-binding</keyword>
<dbReference type="SUPFAM" id="SSF56112">
    <property type="entry name" value="Protein kinase-like (PK-like)"/>
    <property type="match status" value="1"/>
</dbReference>
<dbReference type="Gene3D" id="1.10.510.10">
    <property type="entry name" value="Transferase(Phosphotransferase) domain 1"/>
    <property type="match status" value="1"/>
</dbReference>
<dbReference type="PROSITE" id="PS00107">
    <property type="entry name" value="PROTEIN_KINASE_ATP"/>
    <property type="match status" value="1"/>
</dbReference>
<name>A0AAV5TSR8_9BILA</name>
<dbReference type="InterPro" id="IPR050117">
    <property type="entry name" value="MAPK"/>
</dbReference>
<dbReference type="SMART" id="SM00220">
    <property type="entry name" value="S_TKc"/>
    <property type="match status" value="1"/>
</dbReference>
<accession>A0AAV5TSR8</accession>
<feature type="non-terminal residue" evidence="6">
    <location>
        <position position="1"/>
    </location>
</feature>
<dbReference type="InterPro" id="IPR011009">
    <property type="entry name" value="Kinase-like_dom_sf"/>
</dbReference>
<keyword evidence="7" id="KW-1185">Reference proteome</keyword>
<reference evidence="6" key="1">
    <citation type="submission" date="2023-10" db="EMBL/GenBank/DDBJ databases">
        <title>Genome assembly of Pristionchus species.</title>
        <authorList>
            <person name="Yoshida K."/>
            <person name="Sommer R.J."/>
        </authorList>
    </citation>
    <scope>NUCLEOTIDE SEQUENCE</scope>
    <source>
        <strain evidence="6">RS0144</strain>
    </source>
</reference>
<dbReference type="InterPro" id="IPR008271">
    <property type="entry name" value="Ser/Thr_kinase_AS"/>
</dbReference>
<evidence type="ECO:0000256" key="2">
    <source>
        <dbReference type="ARBA" id="ARBA00022840"/>
    </source>
</evidence>
<dbReference type="Gene3D" id="3.30.200.20">
    <property type="entry name" value="Phosphorylase Kinase, domain 1"/>
    <property type="match status" value="1"/>
</dbReference>
<evidence type="ECO:0000256" key="3">
    <source>
        <dbReference type="PROSITE-ProRule" id="PRU10141"/>
    </source>
</evidence>
<proteinExistence type="inferred from homology"/>
<evidence type="ECO:0000256" key="4">
    <source>
        <dbReference type="RuleBase" id="RU000304"/>
    </source>
</evidence>
<dbReference type="GO" id="GO:0004674">
    <property type="term" value="F:protein serine/threonine kinase activity"/>
    <property type="evidence" value="ECO:0007669"/>
    <property type="project" value="UniProtKB-KW"/>
</dbReference>
<feature type="domain" description="Protein kinase" evidence="5">
    <location>
        <begin position="25"/>
        <end position="329"/>
    </location>
</feature>
<keyword evidence="1 3" id="KW-0547">Nucleotide-binding</keyword>
<evidence type="ECO:0000313" key="7">
    <source>
        <dbReference type="Proteomes" id="UP001432027"/>
    </source>
</evidence>
<evidence type="ECO:0000256" key="1">
    <source>
        <dbReference type="ARBA" id="ARBA00022741"/>
    </source>
</evidence>
<dbReference type="GO" id="GO:0005524">
    <property type="term" value="F:ATP binding"/>
    <property type="evidence" value="ECO:0007669"/>
    <property type="project" value="UniProtKB-UniRule"/>
</dbReference>
<sequence length="377" mass="43496">QDFIPLNIGFNTQFVVPKRLGNHYLTTFERLGTGTYGTVLRFKSKTRDKNGIAIKFFTNVFKDVPWANLALRELNLLNNTKHDNVVRMLGAYFVEDGLGEIQSVYHITEYCGRDLKEVIEKGSKYSMQQVKSMMNDLLRACKYLNSAGIIHRDVKPENMCIDDNWKLTLLDLGLARVIDRNNKMTQERGSHPYMSIEMLMEWTGTYDERADVWSIGAILCELLTGQVFFELDGVKHPIEAAIRMCGPIPDSVLNKIGKDDIRERFKKKSRVEGVERTKFKDYLEEEGLPWLANAIRLNMEDLVDFIDYALQFEQEMRMSVDYALAHRLLSDARDLTREVFADSVVPDELPLPRDDDAMTEMKRRIRAEIDAAAKFLD</sequence>